<evidence type="ECO:0000313" key="9">
    <source>
        <dbReference type="EMBL" id="PTD17328.1"/>
    </source>
</evidence>
<keyword evidence="5 9" id="KW-0413">Isomerase</keyword>
<proteinExistence type="inferred from homology"/>
<feature type="domain" description="PpiC" evidence="8">
    <location>
        <begin position="135"/>
        <end position="243"/>
    </location>
</feature>
<accession>A0A2T4HNH1</accession>
<evidence type="ECO:0000256" key="4">
    <source>
        <dbReference type="ARBA" id="ARBA00023110"/>
    </source>
</evidence>
<comment type="catalytic activity">
    <reaction evidence="1">
        <text>[protein]-peptidylproline (omega=180) = [protein]-peptidylproline (omega=0)</text>
        <dbReference type="Rhea" id="RHEA:16237"/>
        <dbReference type="Rhea" id="RHEA-COMP:10747"/>
        <dbReference type="Rhea" id="RHEA-COMP:10748"/>
        <dbReference type="ChEBI" id="CHEBI:83833"/>
        <dbReference type="ChEBI" id="CHEBI:83834"/>
        <dbReference type="EC" id="5.2.1.8"/>
    </reaction>
</comment>
<organism evidence="9 10">
    <name type="scientific">Edaphosphingomonas fennica</name>
    <dbReference type="NCBI Taxonomy" id="114404"/>
    <lineage>
        <taxon>Bacteria</taxon>
        <taxon>Pseudomonadati</taxon>
        <taxon>Pseudomonadota</taxon>
        <taxon>Alphaproteobacteria</taxon>
        <taxon>Sphingomonadales</taxon>
        <taxon>Rhizorhabdaceae</taxon>
        <taxon>Edaphosphingomonas</taxon>
    </lineage>
</organism>
<gene>
    <name evidence="9" type="ORF">CV103_17670</name>
</gene>
<feature type="transmembrane region" description="Helical" evidence="7">
    <location>
        <begin position="37"/>
        <end position="55"/>
    </location>
</feature>
<evidence type="ECO:0000256" key="5">
    <source>
        <dbReference type="PROSITE-ProRule" id="PRU00278"/>
    </source>
</evidence>
<dbReference type="EMBL" id="PHHF01000075">
    <property type="protein sequence ID" value="PTD17328.1"/>
    <property type="molecule type" value="Genomic_DNA"/>
</dbReference>
<evidence type="ECO:0000256" key="2">
    <source>
        <dbReference type="ARBA" id="ARBA00007656"/>
    </source>
</evidence>
<protein>
    <recommendedName>
        <fullName evidence="3">peptidylprolyl isomerase</fullName>
        <ecNumber evidence="3">5.2.1.8</ecNumber>
    </recommendedName>
</protein>
<keyword evidence="4 5" id="KW-0697">Rotamase</keyword>
<keyword evidence="7" id="KW-0812">Transmembrane</keyword>
<reference evidence="9 10" key="1">
    <citation type="submission" date="2017-11" db="EMBL/GenBank/DDBJ databases">
        <title>Sphingomonas oleivorans sp. nov., isolated from oil-contaminated soil.</title>
        <authorList>
            <person name="Wang L."/>
            <person name="Chen L."/>
        </authorList>
    </citation>
    <scope>NUCLEOTIDE SEQUENCE [LARGE SCALE GENOMIC DNA]</scope>
    <source>
        <strain evidence="9 10">K101</strain>
    </source>
</reference>
<name>A0A2T4HNH1_9SPHN</name>
<feature type="region of interest" description="Disordered" evidence="6">
    <location>
        <begin position="1"/>
        <end position="23"/>
    </location>
</feature>
<evidence type="ECO:0000256" key="7">
    <source>
        <dbReference type="SAM" id="Phobius"/>
    </source>
</evidence>
<evidence type="ECO:0000313" key="10">
    <source>
        <dbReference type="Proteomes" id="UP000241206"/>
    </source>
</evidence>
<dbReference type="Proteomes" id="UP000241206">
    <property type="component" value="Unassembled WGS sequence"/>
</dbReference>
<evidence type="ECO:0000256" key="1">
    <source>
        <dbReference type="ARBA" id="ARBA00000971"/>
    </source>
</evidence>
<keyword evidence="7" id="KW-0472">Membrane</keyword>
<dbReference type="GO" id="GO:0003755">
    <property type="term" value="F:peptidyl-prolyl cis-trans isomerase activity"/>
    <property type="evidence" value="ECO:0007669"/>
    <property type="project" value="UniProtKB-KW"/>
</dbReference>
<dbReference type="PROSITE" id="PS50198">
    <property type="entry name" value="PPIC_PPIASE_2"/>
    <property type="match status" value="1"/>
</dbReference>
<dbReference type="InterPro" id="IPR050245">
    <property type="entry name" value="PrsA_foldase"/>
</dbReference>
<dbReference type="PANTHER" id="PTHR47245">
    <property type="entry name" value="PEPTIDYLPROLYL ISOMERASE"/>
    <property type="match status" value="1"/>
</dbReference>
<dbReference type="PANTHER" id="PTHR47245:SF2">
    <property type="entry name" value="PEPTIDYL-PROLYL CIS-TRANS ISOMERASE HP_0175-RELATED"/>
    <property type="match status" value="1"/>
</dbReference>
<sequence>MIATEQKQDGTAARVTGPPWPDPAGLRRRMGAIVRDPLFAFLIVGGGFFAAYHAIEASRKEPVHYSREIQAAQVEEFEMLAGRKASEADKARMRDNFIADELLFREAIARGMHLTDSQTRKHLTDKVRYLIAGAPPEPTEEQLVDYYSDNLKRYQAEPKISFSQVFYSAAPADPAAVLAALNAGQRVGGDDFWLGRDYPQYGESMVRGIFGQPFVERLRKAPDGAWFGPVRSPRGWHFVRKDRSFAPSLMPYAQIRDQVRQDFMMAATNSVVDREVAKLKEKFDVRIDR</sequence>
<dbReference type="AlphaFoldDB" id="A0A2T4HNH1"/>
<keyword evidence="10" id="KW-1185">Reference proteome</keyword>
<comment type="caution">
    <text evidence="9">The sequence shown here is derived from an EMBL/GenBank/DDBJ whole genome shotgun (WGS) entry which is preliminary data.</text>
</comment>
<evidence type="ECO:0000256" key="6">
    <source>
        <dbReference type="SAM" id="MobiDB-lite"/>
    </source>
</evidence>
<dbReference type="EC" id="5.2.1.8" evidence="3"/>
<dbReference type="RefSeq" id="WP_015458188.1">
    <property type="nucleotide sequence ID" value="NZ_PHHF01000075.1"/>
</dbReference>
<evidence type="ECO:0000259" key="8">
    <source>
        <dbReference type="PROSITE" id="PS50198"/>
    </source>
</evidence>
<comment type="similarity">
    <text evidence="2">Belongs to the PpiC/parvulin rotamase family.</text>
</comment>
<keyword evidence="7" id="KW-1133">Transmembrane helix</keyword>
<evidence type="ECO:0000256" key="3">
    <source>
        <dbReference type="ARBA" id="ARBA00013194"/>
    </source>
</evidence>
<dbReference type="Pfam" id="PF13145">
    <property type="entry name" value="Rotamase_2"/>
    <property type="match status" value="1"/>
</dbReference>
<dbReference type="InterPro" id="IPR000297">
    <property type="entry name" value="PPIase_PpiC"/>
</dbReference>